<keyword evidence="1" id="KW-0472">Membrane</keyword>
<keyword evidence="1" id="KW-0812">Transmembrane</keyword>
<dbReference type="Proteomes" id="UP000199672">
    <property type="component" value="Unassembled WGS sequence"/>
</dbReference>
<name>A0A1I1KF07_9FLAO</name>
<keyword evidence="1" id="KW-1133">Transmembrane helix</keyword>
<gene>
    <name evidence="2" type="ORF">SAMN05216297_101361</name>
</gene>
<proteinExistence type="predicted"/>
<organism evidence="2 3">
    <name type="scientific">Flavobacterium phragmitis</name>
    <dbReference type="NCBI Taxonomy" id="739143"/>
    <lineage>
        <taxon>Bacteria</taxon>
        <taxon>Pseudomonadati</taxon>
        <taxon>Bacteroidota</taxon>
        <taxon>Flavobacteriia</taxon>
        <taxon>Flavobacteriales</taxon>
        <taxon>Flavobacteriaceae</taxon>
        <taxon>Flavobacterium</taxon>
    </lineage>
</organism>
<keyword evidence="3" id="KW-1185">Reference proteome</keyword>
<accession>A0A1I1KF07</accession>
<evidence type="ECO:0000256" key="1">
    <source>
        <dbReference type="SAM" id="Phobius"/>
    </source>
</evidence>
<reference evidence="3" key="1">
    <citation type="submission" date="2016-10" db="EMBL/GenBank/DDBJ databases">
        <authorList>
            <person name="Varghese N."/>
            <person name="Submissions S."/>
        </authorList>
    </citation>
    <scope>NUCLEOTIDE SEQUENCE [LARGE SCALE GENOMIC DNA]</scope>
    <source>
        <strain evidence="3">CGMCC 1.10370</strain>
    </source>
</reference>
<dbReference type="EMBL" id="FOMH01000001">
    <property type="protein sequence ID" value="SFC59105.1"/>
    <property type="molecule type" value="Genomic_DNA"/>
</dbReference>
<evidence type="ECO:0000313" key="3">
    <source>
        <dbReference type="Proteomes" id="UP000199672"/>
    </source>
</evidence>
<protein>
    <submittedName>
        <fullName evidence="2">Uncharacterized protein</fullName>
    </submittedName>
</protein>
<feature type="transmembrane region" description="Helical" evidence="1">
    <location>
        <begin position="12"/>
        <end position="36"/>
    </location>
</feature>
<evidence type="ECO:0000313" key="2">
    <source>
        <dbReference type="EMBL" id="SFC59105.1"/>
    </source>
</evidence>
<dbReference type="AlphaFoldDB" id="A0A1I1KF07"/>
<sequence>MGIKKDEPMARLFSIFYAILSYLSKANLLATSVQLITLKKASI</sequence>